<organism evidence="2 3">
    <name type="scientific">Linum trigynum</name>
    <dbReference type="NCBI Taxonomy" id="586398"/>
    <lineage>
        <taxon>Eukaryota</taxon>
        <taxon>Viridiplantae</taxon>
        <taxon>Streptophyta</taxon>
        <taxon>Embryophyta</taxon>
        <taxon>Tracheophyta</taxon>
        <taxon>Spermatophyta</taxon>
        <taxon>Magnoliopsida</taxon>
        <taxon>eudicotyledons</taxon>
        <taxon>Gunneridae</taxon>
        <taxon>Pentapetalae</taxon>
        <taxon>rosids</taxon>
        <taxon>fabids</taxon>
        <taxon>Malpighiales</taxon>
        <taxon>Linaceae</taxon>
        <taxon>Linum</taxon>
    </lineage>
</organism>
<evidence type="ECO:0000313" key="2">
    <source>
        <dbReference type="EMBL" id="CAL1381744.1"/>
    </source>
</evidence>
<dbReference type="Proteomes" id="UP001497516">
    <property type="component" value="Chromosome 3"/>
</dbReference>
<reference evidence="2 3" key="1">
    <citation type="submission" date="2024-04" db="EMBL/GenBank/DDBJ databases">
        <authorList>
            <person name="Fracassetti M."/>
        </authorList>
    </citation>
    <scope>NUCLEOTIDE SEQUENCE [LARGE SCALE GENOMIC DNA]</scope>
</reference>
<accession>A0AAV2E7D8</accession>
<dbReference type="AlphaFoldDB" id="A0AAV2E7D8"/>
<evidence type="ECO:0000313" key="1">
    <source>
        <dbReference type="EMBL" id="CAL1377454.1"/>
    </source>
</evidence>
<dbReference type="Proteomes" id="UP001497516">
    <property type="component" value="Chromosome 4"/>
</dbReference>
<dbReference type="EMBL" id="OZ034816">
    <property type="protein sequence ID" value="CAL1377454.1"/>
    <property type="molecule type" value="Genomic_DNA"/>
</dbReference>
<evidence type="ECO:0000313" key="3">
    <source>
        <dbReference type="Proteomes" id="UP001497516"/>
    </source>
</evidence>
<name>A0AAV2E7D8_9ROSI</name>
<proteinExistence type="predicted"/>
<protein>
    <submittedName>
        <fullName evidence="2">Uncharacterized protein</fullName>
    </submittedName>
</protein>
<sequence>MVEIGEGEEALRAWHRAGENIYVSENHSPPPSPLIRYQTTTSKERGDSADVAVQGVDGIKGGDADGDADLLLLTVFGIGRRRGKIER</sequence>
<gene>
    <name evidence="1" type="ORF">LTRI10_LOCUS19106</name>
    <name evidence="2" type="ORF">LTRI10_LOCUS23104</name>
</gene>
<keyword evidence="3" id="KW-1185">Reference proteome</keyword>
<dbReference type="EMBL" id="OZ034817">
    <property type="protein sequence ID" value="CAL1381744.1"/>
    <property type="molecule type" value="Genomic_DNA"/>
</dbReference>